<dbReference type="Proteomes" id="UP000466848">
    <property type="component" value="Chromosome"/>
</dbReference>
<feature type="domain" description="Cyclodeaminase/cyclohydrolase" evidence="2">
    <location>
        <begin position="7"/>
        <end position="187"/>
    </location>
</feature>
<name>A0A858BXT1_9FIRM</name>
<dbReference type="Gene3D" id="1.20.120.680">
    <property type="entry name" value="Formiminotetrahydrofolate cyclodeaminase monomer, up-and-down helical bundle"/>
    <property type="match status" value="1"/>
</dbReference>
<proteinExistence type="predicted"/>
<evidence type="ECO:0000313" key="4">
    <source>
        <dbReference type="Proteomes" id="UP000466848"/>
    </source>
</evidence>
<feature type="coiled-coil region" evidence="1">
    <location>
        <begin position="45"/>
        <end position="79"/>
    </location>
</feature>
<keyword evidence="1" id="KW-0175">Coiled coil</keyword>
<dbReference type="SUPFAM" id="SSF101262">
    <property type="entry name" value="Methenyltetrahydrofolate cyclohydrolase-like"/>
    <property type="match status" value="1"/>
</dbReference>
<organism evidence="3 4">
    <name type="scientific">Aminipila butyrica</name>
    <dbReference type="NCBI Taxonomy" id="433296"/>
    <lineage>
        <taxon>Bacteria</taxon>
        <taxon>Bacillati</taxon>
        <taxon>Bacillota</taxon>
        <taxon>Clostridia</taxon>
        <taxon>Peptostreptococcales</taxon>
        <taxon>Anaerovoracaceae</taxon>
        <taxon>Aminipila</taxon>
    </lineage>
</organism>
<keyword evidence="3" id="KW-0378">Hydrolase</keyword>
<sequence length="211" mass="21941">MAFVKGSCEEFVEVLASKAAVPGGGGASALVGAVGTALGSMVAALTVGKKQYAAVEAEMKELAERAQQIQRELLLLVDRDAEGFEPLAKAYGMPKETAAQQAEKEVVMEAALKEACSVPLAIMGQCGAAIELQQVFAAKGSVLAVSDAGVGALFCKAALQGASLNVFINTKAMKDRVYAEAINKEARNLLAQYEPLADEIYSGVAAELIKE</sequence>
<dbReference type="InterPro" id="IPR007044">
    <property type="entry name" value="Cyclodeamin/CycHdrlase"/>
</dbReference>
<dbReference type="EMBL" id="CP048649">
    <property type="protein sequence ID" value="QIB68876.1"/>
    <property type="molecule type" value="Genomic_DNA"/>
</dbReference>
<accession>A0A858BXT1</accession>
<evidence type="ECO:0000256" key="1">
    <source>
        <dbReference type="SAM" id="Coils"/>
    </source>
</evidence>
<dbReference type="Pfam" id="PF04961">
    <property type="entry name" value="FTCD_C"/>
    <property type="match status" value="1"/>
</dbReference>
<dbReference type="GO" id="GO:0016787">
    <property type="term" value="F:hydrolase activity"/>
    <property type="evidence" value="ECO:0007669"/>
    <property type="project" value="UniProtKB-KW"/>
</dbReference>
<evidence type="ECO:0000259" key="2">
    <source>
        <dbReference type="Pfam" id="PF04961"/>
    </source>
</evidence>
<dbReference type="KEGG" id="abut:Ami103574_05870"/>
<reference evidence="3 4" key="1">
    <citation type="submission" date="2020-02" db="EMBL/GenBank/DDBJ databases">
        <authorList>
            <person name="Kim Y.B."/>
            <person name="Roh S.W."/>
        </authorList>
    </citation>
    <scope>NUCLEOTIDE SEQUENCE [LARGE SCALE GENOMIC DNA]</scope>
    <source>
        <strain evidence="3 4">DSM 103574</strain>
    </source>
</reference>
<dbReference type="InterPro" id="IPR036178">
    <property type="entry name" value="Formintransfe-cycloase-like_sf"/>
</dbReference>
<gene>
    <name evidence="3" type="ORF">Ami103574_05870</name>
</gene>
<dbReference type="RefSeq" id="WP_163065739.1">
    <property type="nucleotide sequence ID" value="NZ_CP048649.1"/>
</dbReference>
<dbReference type="AlphaFoldDB" id="A0A858BXT1"/>
<evidence type="ECO:0000313" key="3">
    <source>
        <dbReference type="EMBL" id="QIB68876.1"/>
    </source>
</evidence>
<keyword evidence="4" id="KW-1185">Reference proteome</keyword>
<protein>
    <submittedName>
        <fullName evidence="3">Cyclodeaminase/cyclohydrolase family protein</fullName>
    </submittedName>
</protein>